<dbReference type="Proteomes" id="UP000243459">
    <property type="component" value="Chromosome 4"/>
</dbReference>
<dbReference type="AlphaFoldDB" id="A0A5P1F2N4"/>
<evidence type="ECO:0000313" key="1">
    <source>
        <dbReference type="EMBL" id="ONK72608.1"/>
    </source>
</evidence>
<keyword evidence="2" id="KW-1185">Reference proteome</keyword>
<proteinExistence type="predicted"/>
<evidence type="ECO:0008006" key="3">
    <source>
        <dbReference type="Google" id="ProtNLM"/>
    </source>
</evidence>
<evidence type="ECO:0000313" key="2">
    <source>
        <dbReference type="Proteomes" id="UP000243459"/>
    </source>
</evidence>
<name>A0A5P1F2N4_ASPOF</name>
<protein>
    <recommendedName>
        <fullName evidence="3">FAD dependent oxidoreductase domain-containing protein</fullName>
    </recommendedName>
</protein>
<gene>
    <name evidence="1" type="ORF">A4U43_C04F21180</name>
</gene>
<organism evidence="1 2">
    <name type="scientific">Asparagus officinalis</name>
    <name type="common">Garden asparagus</name>
    <dbReference type="NCBI Taxonomy" id="4686"/>
    <lineage>
        <taxon>Eukaryota</taxon>
        <taxon>Viridiplantae</taxon>
        <taxon>Streptophyta</taxon>
        <taxon>Embryophyta</taxon>
        <taxon>Tracheophyta</taxon>
        <taxon>Spermatophyta</taxon>
        <taxon>Magnoliopsida</taxon>
        <taxon>Liliopsida</taxon>
        <taxon>Asparagales</taxon>
        <taxon>Asparagaceae</taxon>
        <taxon>Asparagoideae</taxon>
        <taxon>Asparagus</taxon>
    </lineage>
</organism>
<dbReference type="EMBL" id="CM007384">
    <property type="protein sequence ID" value="ONK72608.1"/>
    <property type="molecule type" value="Genomic_DNA"/>
</dbReference>
<sequence>MYASRSTISPFFCSSSPFSSRVCLVSVAFAVSSMSPNRGEIPIVAAIRKSEHDVVILGSEIIGLSITRHLLLHSDLYVALIDASVLAFGSTRAVA</sequence>
<accession>A0A5P1F2N4</accession>
<reference evidence="2" key="1">
    <citation type="journal article" date="2017" name="Nat. Commun.">
        <title>The asparagus genome sheds light on the origin and evolution of a young Y chromosome.</title>
        <authorList>
            <person name="Harkess A."/>
            <person name="Zhou J."/>
            <person name="Xu C."/>
            <person name="Bowers J.E."/>
            <person name="Van der Hulst R."/>
            <person name="Ayyampalayam S."/>
            <person name="Mercati F."/>
            <person name="Riccardi P."/>
            <person name="McKain M.R."/>
            <person name="Kakrana A."/>
            <person name="Tang H."/>
            <person name="Ray J."/>
            <person name="Groenendijk J."/>
            <person name="Arikit S."/>
            <person name="Mathioni S.M."/>
            <person name="Nakano M."/>
            <person name="Shan H."/>
            <person name="Telgmann-Rauber A."/>
            <person name="Kanno A."/>
            <person name="Yue Z."/>
            <person name="Chen H."/>
            <person name="Li W."/>
            <person name="Chen Y."/>
            <person name="Xu X."/>
            <person name="Zhang Y."/>
            <person name="Luo S."/>
            <person name="Chen H."/>
            <person name="Gao J."/>
            <person name="Mao Z."/>
            <person name="Pires J.C."/>
            <person name="Luo M."/>
            <person name="Kudrna D."/>
            <person name="Wing R.A."/>
            <person name="Meyers B.C."/>
            <person name="Yi K."/>
            <person name="Kong H."/>
            <person name="Lavrijsen P."/>
            <person name="Sunseri F."/>
            <person name="Falavigna A."/>
            <person name="Ye Y."/>
            <person name="Leebens-Mack J.H."/>
            <person name="Chen G."/>
        </authorList>
    </citation>
    <scope>NUCLEOTIDE SEQUENCE [LARGE SCALE GENOMIC DNA]</scope>
    <source>
        <strain evidence="2">cv. DH0086</strain>
    </source>
</reference>
<dbReference type="Gramene" id="ONK72608">
    <property type="protein sequence ID" value="ONK72608"/>
    <property type="gene ID" value="A4U43_C04F21180"/>
</dbReference>